<dbReference type="GO" id="GO:0005304">
    <property type="term" value="F:L-valine transmembrane transporter activity"/>
    <property type="evidence" value="ECO:0007669"/>
    <property type="project" value="TreeGrafter"/>
</dbReference>
<comment type="subcellular location">
    <subcellularLocation>
        <location evidence="1">Cell membrane</location>
        <topology evidence="1">Multi-pass membrane protein</topology>
    </subcellularLocation>
</comment>
<evidence type="ECO:0000256" key="9">
    <source>
        <dbReference type="ARBA" id="ARBA00037998"/>
    </source>
</evidence>
<evidence type="ECO:0000313" key="12">
    <source>
        <dbReference type="Proteomes" id="UP000198741"/>
    </source>
</evidence>
<evidence type="ECO:0000256" key="1">
    <source>
        <dbReference type="ARBA" id="ARBA00004651"/>
    </source>
</evidence>
<keyword evidence="3" id="KW-1003">Cell membrane</keyword>
<evidence type="ECO:0000256" key="5">
    <source>
        <dbReference type="ARBA" id="ARBA00022692"/>
    </source>
</evidence>
<keyword evidence="4" id="KW-0997">Cell inner membrane</keyword>
<evidence type="ECO:0000256" key="2">
    <source>
        <dbReference type="ARBA" id="ARBA00022448"/>
    </source>
</evidence>
<dbReference type="OrthoDB" id="9807115at2"/>
<evidence type="ECO:0000256" key="8">
    <source>
        <dbReference type="ARBA" id="ARBA00023136"/>
    </source>
</evidence>
<dbReference type="PANTHER" id="PTHR11795">
    <property type="entry name" value="BRANCHED-CHAIN AMINO ACID TRANSPORT SYSTEM PERMEASE PROTEIN LIVH"/>
    <property type="match status" value="1"/>
</dbReference>
<feature type="transmembrane region" description="Helical" evidence="10">
    <location>
        <begin position="210"/>
        <end position="230"/>
    </location>
</feature>
<feature type="transmembrane region" description="Helical" evidence="10">
    <location>
        <begin position="156"/>
        <end position="176"/>
    </location>
</feature>
<dbReference type="GO" id="GO:0015188">
    <property type="term" value="F:L-isoleucine transmembrane transporter activity"/>
    <property type="evidence" value="ECO:0007669"/>
    <property type="project" value="TreeGrafter"/>
</dbReference>
<name>A0A1H0RPD0_9ACTN</name>
<dbReference type="Pfam" id="PF02653">
    <property type="entry name" value="BPD_transp_2"/>
    <property type="match status" value="1"/>
</dbReference>
<dbReference type="GO" id="GO:0005886">
    <property type="term" value="C:plasma membrane"/>
    <property type="evidence" value="ECO:0007669"/>
    <property type="project" value="UniProtKB-SubCell"/>
</dbReference>
<dbReference type="CDD" id="cd06582">
    <property type="entry name" value="TM_PBP1_LivH_like"/>
    <property type="match status" value="1"/>
</dbReference>
<evidence type="ECO:0000256" key="7">
    <source>
        <dbReference type="ARBA" id="ARBA00022989"/>
    </source>
</evidence>
<dbReference type="GO" id="GO:1903806">
    <property type="term" value="P:L-isoleucine import across plasma membrane"/>
    <property type="evidence" value="ECO:0007669"/>
    <property type="project" value="TreeGrafter"/>
</dbReference>
<dbReference type="AlphaFoldDB" id="A0A1H0RPD0"/>
<keyword evidence="6" id="KW-0029">Amino-acid transport</keyword>
<evidence type="ECO:0000313" key="11">
    <source>
        <dbReference type="EMBL" id="SDP31344.1"/>
    </source>
</evidence>
<dbReference type="PANTHER" id="PTHR11795:SF371">
    <property type="entry name" value="HIGH-AFFINITY BRANCHED-CHAIN AMINO ACID TRANSPORT SYSTEM PERMEASE PROTEIN LIVH"/>
    <property type="match status" value="1"/>
</dbReference>
<dbReference type="RefSeq" id="WP_090478656.1">
    <property type="nucleotide sequence ID" value="NZ_LT629710.1"/>
</dbReference>
<feature type="transmembrane region" description="Helical" evidence="10">
    <location>
        <begin position="242"/>
        <end position="267"/>
    </location>
</feature>
<dbReference type="GO" id="GO:0015190">
    <property type="term" value="F:L-leucine transmembrane transporter activity"/>
    <property type="evidence" value="ECO:0007669"/>
    <property type="project" value="TreeGrafter"/>
</dbReference>
<proteinExistence type="inferred from homology"/>
<sequence length="315" mass="33385">MTEFFNYLIAGLTRGSMYALIALGYTLVYGVLQLINFAHSEVFMSGAFGSYAIVHWIVGSGADTPTWVVVVALVLGLVAGAATGAAVAWSLERVAYRPLRRRGAPKLAFLISAIGMSFFLSALAGKLFGRLQNNSFPSYFDINKHVVDVGQVHIDLIQVILIVSAVIMMIFLDRLVSGTKLGRSIRGVAEDAPTAALMGINIDKTISRTFVIGGALGGAAGFLFGTAFSLSNTMGFQPGIKAFAAAVLGGIGNIRGAMIGGLLLGVIENLIPTFPWWSSPWIGIKWTDAVAFVLLISVLVFRPTGLLGERLGRAA</sequence>
<evidence type="ECO:0000256" key="6">
    <source>
        <dbReference type="ARBA" id="ARBA00022970"/>
    </source>
</evidence>
<accession>A0A1H0RPD0</accession>
<reference evidence="11 12" key="1">
    <citation type="submission" date="2016-10" db="EMBL/GenBank/DDBJ databases">
        <authorList>
            <person name="de Groot N.N."/>
        </authorList>
    </citation>
    <scope>NUCLEOTIDE SEQUENCE [LARGE SCALE GENOMIC DNA]</scope>
    <source>
        <strain evidence="12">P4-7,KCTC 19426,CECT 7604</strain>
    </source>
</reference>
<dbReference type="InterPro" id="IPR001851">
    <property type="entry name" value="ABC_transp_permease"/>
</dbReference>
<dbReference type="GO" id="GO:0042941">
    <property type="term" value="P:D-alanine transmembrane transport"/>
    <property type="evidence" value="ECO:0007669"/>
    <property type="project" value="TreeGrafter"/>
</dbReference>
<dbReference type="GO" id="GO:0015808">
    <property type="term" value="P:L-alanine transport"/>
    <property type="evidence" value="ECO:0007669"/>
    <property type="project" value="TreeGrafter"/>
</dbReference>
<dbReference type="STRING" id="1090615.SAMN04515671_3687"/>
<dbReference type="Proteomes" id="UP000198741">
    <property type="component" value="Chromosome I"/>
</dbReference>
<keyword evidence="12" id="KW-1185">Reference proteome</keyword>
<evidence type="ECO:0000256" key="4">
    <source>
        <dbReference type="ARBA" id="ARBA00022519"/>
    </source>
</evidence>
<protein>
    <submittedName>
        <fullName evidence="11">Amino acid/amide ABC transporter membrane protein 1, HAAT family</fullName>
    </submittedName>
</protein>
<feature type="transmembrane region" description="Helical" evidence="10">
    <location>
        <begin position="42"/>
        <end position="59"/>
    </location>
</feature>
<gene>
    <name evidence="11" type="ORF">SAMN04515671_3687</name>
</gene>
<dbReference type="GO" id="GO:0015192">
    <property type="term" value="F:L-phenylalanine transmembrane transporter activity"/>
    <property type="evidence" value="ECO:0007669"/>
    <property type="project" value="TreeGrafter"/>
</dbReference>
<evidence type="ECO:0000256" key="10">
    <source>
        <dbReference type="SAM" id="Phobius"/>
    </source>
</evidence>
<organism evidence="11 12">
    <name type="scientific">Nakamurella panacisegetis</name>
    <dbReference type="NCBI Taxonomy" id="1090615"/>
    <lineage>
        <taxon>Bacteria</taxon>
        <taxon>Bacillati</taxon>
        <taxon>Actinomycetota</taxon>
        <taxon>Actinomycetes</taxon>
        <taxon>Nakamurellales</taxon>
        <taxon>Nakamurellaceae</taxon>
        <taxon>Nakamurella</taxon>
    </lineage>
</organism>
<comment type="similarity">
    <text evidence="9">Belongs to the binding-protein-dependent transport system permease family. LivHM subfamily.</text>
</comment>
<feature type="transmembrane region" description="Helical" evidence="10">
    <location>
        <begin position="279"/>
        <end position="301"/>
    </location>
</feature>
<keyword evidence="5 10" id="KW-0812">Transmembrane</keyword>
<feature type="transmembrane region" description="Helical" evidence="10">
    <location>
        <begin position="65"/>
        <end position="87"/>
    </location>
</feature>
<keyword evidence="2" id="KW-0813">Transport</keyword>
<keyword evidence="8 10" id="KW-0472">Membrane</keyword>
<feature type="transmembrane region" description="Helical" evidence="10">
    <location>
        <begin position="107"/>
        <end position="128"/>
    </location>
</feature>
<dbReference type="EMBL" id="LT629710">
    <property type="protein sequence ID" value="SDP31344.1"/>
    <property type="molecule type" value="Genomic_DNA"/>
</dbReference>
<feature type="transmembrane region" description="Helical" evidence="10">
    <location>
        <begin position="15"/>
        <end position="35"/>
    </location>
</feature>
<keyword evidence="7 10" id="KW-1133">Transmembrane helix</keyword>
<dbReference type="InterPro" id="IPR052157">
    <property type="entry name" value="BCAA_transport_permease"/>
</dbReference>
<evidence type="ECO:0000256" key="3">
    <source>
        <dbReference type="ARBA" id="ARBA00022475"/>
    </source>
</evidence>